<keyword evidence="3" id="KW-1185">Reference proteome</keyword>
<dbReference type="PROSITE" id="PS50097">
    <property type="entry name" value="BTB"/>
    <property type="match status" value="1"/>
</dbReference>
<evidence type="ECO:0000259" key="1">
    <source>
        <dbReference type="PROSITE" id="PS50097"/>
    </source>
</evidence>
<dbReference type="CDD" id="cd18186">
    <property type="entry name" value="BTB_POZ_ZBTB_KLHL-like"/>
    <property type="match status" value="1"/>
</dbReference>
<dbReference type="Gene3D" id="3.30.710.10">
    <property type="entry name" value="Potassium Channel Kv1.1, Chain A"/>
    <property type="match status" value="1"/>
</dbReference>
<dbReference type="OrthoDB" id="3164835at2759"/>
<evidence type="ECO:0000313" key="3">
    <source>
        <dbReference type="Proteomes" id="UP000298061"/>
    </source>
</evidence>
<dbReference type="Pfam" id="PF00651">
    <property type="entry name" value="BTB"/>
    <property type="match status" value="1"/>
</dbReference>
<reference evidence="2 3" key="1">
    <citation type="submission" date="2019-02" db="EMBL/GenBank/DDBJ databases">
        <title>Genome sequencing of the rare red list fungi Hericium alpestre (H. flagellum).</title>
        <authorList>
            <person name="Buettner E."/>
            <person name="Kellner H."/>
        </authorList>
    </citation>
    <scope>NUCLEOTIDE SEQUENCE [LARGE SCALE GENOMIC DNA]</scope>
    <source>
        <strain evidence="2 3">DSM 108284</strain>
    </source>
</reference>
<dbReference type="SMART" id="SM00225">
    <property type="entry name" value="BTB"/>
    <property type="match status" value="1"/>
</dbReference>
<dbReference type="Proteomes" id="UP000298061">
    <property type="component" value="Unassembled WGS sequence"/>
</dbReference>
<feature type="domain" description="BTB" evidence="1">
    <location>
        <begin position="92"/>
        <end position="163"/>
    </location>
</feature>
<protein>
    <recommendedName>
        <fullName evidence="1">BTB domain-containing protein</fullName>
    </recommendedName>
</protein>
<dbReference type="AlphaFoldDB" id="A0A4Z0AA00"/>
<organism evidence="2 3">
    <name type="scientific">Hericium alpestre</name>
    <dbReference type="NCBI Taxonomy" id="135208"/>
    <lineage>
        <taxon>Eukaryota</taxon>
        <taxon>Fungi</taxon>
        <taxon>Dikarya</taxon>
        <taxon>Basidiomycota</taxon>
        <taxon>Agaricomycotina</taxon>
        <taxon>Agaricomycetes</taxon>
        <taxon>Russulales</taxon>
        <taxon>Hericiaceae</taxon>
        <taxon>Hericium</taxon>
    </lineage>
</organism>
<dbReference type="InterPro" id="IPR011333">
    <property type="entry name" value="SKP1/BTB/POZ_sf"/>
</dbReference>
<comment type="caution">
    <text evidence="2">The sequence shown here is derived from an EMBL/GenBank/DDBJ whole genome shotgun (WGS) entry which is preliminary data.</text>
</comment>
<dbReference type="EMBL" id="SFCI01000055">
    <property type="protein sequence ID" value="TFY83074.1"/>
    <property type="molecule type" value="Genomic_DNA"/>
</dbReference>
<accession>A0A4Z0AA00</accession>
<dbReference type="STRING" id="135208.A0A4Z0AA00"/>
<gene>
    <name evidence="2" type="ORF">EWM64_g945</name>
</gene>
<sequence length="286" mass="32091">MFSFVAPYRISCHIRSSFSKLGLEDKEVLIRDRIFTSTRHPHQLYSSSAPTRIIVRPARTVNMMSDLPDNLPHSLSIQEPRAADTPFNNKAADVILRTSDKVDFYVYKAILSLASPVFESMFSLPQPASASDASLGDGPTASHPVIDVSEDSRTMDSVLHFCYPVRRPSMTKLVDVGPVLLAAFKYEMNVVLAVARIALEQCIDQDTLGAFALALRCELYDVCSKAAKQFAQHPFLSLDSKELDHIKADRYRQLLKYHDSFARDSNFVVPPEAWSNRCENVLLDFS</sequence>
<proteinExistence type="predicted"/>
<name>A0A4Z0AA00_9AGAM</name>
<dbReference type="SUPFAM" id="SSF54695">
    <property type="entry name" value="POZ domain"/>
    <property type="match status" value="1"/>
</dbReference>
<evidence type="ECO:0000313" key="2">
    <source>
        <dbReference type="EMBL" id="TFY83074.1"/>
    </source>
</evidence>
<dbReference type="InterPro" id="IPR000210">
    <property type="entry name" value="BTB/POZ_dom"/>
</dbReference>